<feature type="compositionally biased region" description="Basic residues" evidence="1">
    <location>
        <begin position="156"/>
        <end position="166"/>
    </location>
</feature>
<accession>A0A0F9HJ46</accession>
<sequence>PDTTAFTEALTEWKVDQSLVARDAKATESQARTEQQSQNREFLEREAAFADTLPPDPKEGEGYDEVADAALGMLGQLNTPATKEVARAVMASENGPELLYHLGQNPDELQRIAKLKPQAAVMALGGIAASLADTEEKGTEVETQTPLVSRAPKPPTRVKKPAGGRKAKADDPETHHLMSDDDWDKARDAEEAKAP</sequence>
<feature type="region of interest" description="Disordered" evidence="1">
    <location>
        <begin position="132"/>
        <end position="195"/>
    </location>
</feature>
<feature type="non-terminal residue" evidence="2">
    <location>
        <position position="1"/>
    </location>
</feature>
<feature type="region of interest" description="Disordered" evidence="1">
    <location>
        <begin position="25"/>
        <end position="61"/>
    </location>
</feature>
<organism evidence="2">
    <name type="scientific">marine sediment metagenome</name>
    <dbReference type="NCBI Taxonomy" id="412755"/>
    <lineage>
        <taxon>unclassified sequences</taxon>
        <taxon>metagenomes</taxon>
        <taxon>ecological metagenomes</taxon>
    </lineage>
</organism>
<evidence type="ECO:0000313" key="2">
    <source>
        <dbReference type="EMBL" id="KKM03192.1"/>
    </source>
</evidence>
<gene>
    <name evidence="2" type="ORF">LCGC14_1776910</name>
</gene>
<feature type="compositionally biased region" description="Basic and acidic residues" evidence="1">
    <location>
        <begin position="167"/>
        <end position="195"/>
    </location>
</feature>
<dbReference type="EMBL" id="LAZR01016741">
    <property type="protein sequence ID" value="KKM03192.1"/>
    <property type="molecule type" value="Genomic_DNA"/>
</dbReference>
<comment type="caution">
    <text evidence="2">The sequence shown here is derived from an EMBL/GenBank/DDBJ whole genome shotgun (WGS) entry which is preliminary data.</text>
</comment>
<dbReference type="AlphaFoldDB" id="A0A0F9HJ46"/>
<reference evidence="2" key="1">
    <citation type="journal article" date="2015" name="Nature">
        <title>Complex archaea that bridge the gap between prokaryotes and eukaryotes.</title>
        <authorList>
            <person name="Spang A."/>
            <person name="Saw J.H."/>
            <person name="Jorgensen S.L."/>
            <person name="Zaremba-Niedzwiedzka K."/>
            <person name="Martijn J."/>
            <person name="Lind A.E."/>
            <person name="van Eijk R."/>
            <person name="Schleper C."/>
            <person name="Guy L."/>
            <person name="Ettema T.J."/>
        </authorList>
    </citation>
    <scope>NUCLEOTIDE SEQUENCE</scope>
</reference>
<proteinExistence type="predicted"/>
<protein>
    <submittedName>
        <fullName evidence="2">Uncharacterized protein</fullName>
    </submittedName>
</protein>
<name>A0A0F9HJ46_9ZZZZ</name>
<feature type="compositionally biased region" description="Polar residues" evidence="1">
    <location>
        <begin position="27"/>
        <end position="40"/>
    </location>
</feature>
<evidence type="ECO:0000256" key="1">
    <source>
        <dbReference type="SAM" id="MobiDB-lite"/>
    </source>
</evidence>